<organism evidence="1 2">
    <name type="scientific">Golovinomyces cichoracearum</name>
    <dbReference type="NCBI Taxonomy" id="62708"/>
    <lineage>
        <taxon>Eukaryota</taxon>
        <taxon>Fungi</taxon>
        <taxon>Dikarya</taxon>
        <taxon>Ascomycota</taxon>
        <taxon>Pezizomycotina</taxon>
        <taxon>Leotiomycetes</taxon>
        <taxon>Erysiphales</taxon>
        <taxon>Erysiphaceae</taxon>
        <taxon>Golovinomyces</taxon>
    </lineage>
</organism>
<dbReference type="EMBL" id="MCBQ01007768">
    <property type="protein sequence ID" value="RKF76643.1"/>
    <property type="molecule type" value="Genomic_DNA"/>
</dbReference>
<dbReference type="AlphaFoldDB" id="A0A420IQ36"/>
<comment type="caution">
    <text evidence="1">The sequence shown here is derived from an EMBL/GenBank/DDBJ whole genome shotgun (WGS) entry which is preliminary data.</text>
</comment>
<gene>
    <name evidence="1" type="ORF">GcM3_077028</name>
</gene>
<evidence type="ECO:0000313" key="1">
    <source>
        <dbReference type="EMBL" id="RKF76643.1"/>
    </source>
</evidence>
<name>A0A420IQ36_9PEZI</name>
<protein>
    <submittedName>
        <fullName evidence="1">Uncharacterized protein</fullName>
    </submittedName>
</protein>
<sequence>MLASALSTQRVYDLSLVGEHQEPKKDAIKVIEKYGEIYGHTVPNDIEEDIREIRRWYGCEI</sequence>
<proteinExistence type="predicted"/>
<evidence type="ECO:0000313" key="2">
    <source>
        <dbReference type="Proteomes" id="UP000283383"/>
    </source>
</evidence>
<dbReference type="Proteomes" id="UP000283383">
    <property type="component" value="Unassembled WGS sequence"/>
</dbReference>
<accession>A0A420IQ36</accession>
<reference evidence="1 2" key="1">
    <citation type="journal article" date="2018" name="BMC Genomics">
        <title>Comparative genome analyses reveal sequence features reflecting distinct modes of host-adaptation between dicot and monocot powdery mildew.</title>
        <authorList>
            <person name="Wu Y."/>
            <person name="Ma X."/>
            <person name="Pan Z."/>
            <person name="Kale S.D."/>
            <person name="Song Y."/>
            <person name="King H."/>
            <person name="Zhang Q."/>
            <person name="Presley C."/>
            <person name="Deng X."/>
            <person name="Wei C.I."/>
            <person name="Xiao S."/>
        </authorList>
    </citation>
    <scope>NUCLEOTIDE SEQUENCE [LARGE SCALE GENOMIC DNA]</scope>
    <source>
        <strain evidence="1">UMSG3</strain>
    </source>
</reference>
<keyword evidence="2" id="KW-1185">Reference proteome</keyword>